<dbReference type="HOGENOM" id="CLU_036087_1_0_1"/>
<dbReference type="InterPro" id="IPR000818">
    <property type="entry name" value="TEA/ATTS_dom"/>
</dbReference>
<dbReference type="AlphaFoldDB" id="K5W343"/>
<gene>
    <name evidence="5" type="ORF">PHACADRAFT_259985</name>
</gene>
<dbReference type="KEGG" id="pco:PHACADRAFT_259985"/>
<dbReference type="GO" id="GO:0003700">
    <property type="term" value="F:DNA-binding transcription factor activity"/>
    <property type="evidence" value="ECO:0007669"/>
    <property type="project" value="InterPro"/>
</dbReference>
<dbReference type="Proteomes" id="UP000008370">
    <property type="component" value="Unassembled WGS sequence"/>
</dbReference>
<feature type="region of interest" description="Disordered" evidence="3">
    <location>
        <begin position="308"/>
        <end position="330"/>
    </location>
</feature>
<dbReference type="GeneID" id="18917586"/>
<accession>K5W343</accession>
<feature type="region of interest" description="Disordered" evidence="3">
    <location>
        <begin position="1"/>
        <end position="20"/>
    </location>
</feature>
<keyword evidence="6" id="KW-1185">Reference proteome</keyword>
<name>K5W343_PHACS</name>
<feature type="compositionally biased region" description="Basic residues" evidence="3">
    <location>
        <begin position="1"/>
        <end position="10"/>
    </location>
</feature>
<evidence type="ECO:0000313" key="6">
    <source>
        <dbReference type="Proteomes" id="UP000008370"/>
    </source>
</evidence>
<evidence type="ECO:0000259" key="4">
    <source>
        <dbReference type="PROSITE" id="PS51088"/>
    </source>
</evidence>
<sequence>MSPRQFHHKEHVQVSSMDDFSSTYSPSFSRGTNDAVQSIVTSRKCWKTIKGKGEVVWPPQLEAALVEGLERYRPVETRSARALGRFPMRNKFISDYIYQVTGKHRTPKQVGSRLQQLRDTCEGKRILKLLSHRPGSPRSPSVEHSTASPEPSTPSAPPRDYLNVDVLPADISWPSASASEAYPSSRPVRAISNTVTFRSSTAVHGESRSHVLKDGVVVHSETTELQMQSSSCMPAPYSSDMECVFLYTTKLVPHYWPTLCNATNIGSYSISQDIVARTSSSQGSEAESSQAPSERVLSSVVYQFNVPQCSPPSSPTSSNGDAYSYTTESSVGHSRELERIFGDAMSTVPTPMATHTSSPHYQQRYQLHPATSQSFDMSPPGLIRDEEGYQSLPQSPLDAVFPNTIALSAGLATGQFDSSAVSAGLAPTGARYGQSLAHPSQPGYSPF</sequence>
<evidence type="ECO:0000256" key="2">
    <source>
        <dbReference type="PROSITE-ProRule" id="PRU00505"/>
    </source>
</evidence>
<evidence type="ECO:0000313" key="5">
    <source>
        <dbReference type="EMBL" id="EKM53560.1"/>
    </source>
</evidence>
<dbReference type="RefSeq" id="XP_007398246.1">
    <property type="nucleotide sequence ID" value="XM_007398184.1"/>
</dbReference>
<proteinExistence type="inferred from homology"/>
<evidence type="ECO:0000256" key="3">
    <source>
        <dbReference type="SAM" id="MobiDB-lite"/>
    </source>
</evidence>
<comment type="similarity">
    <text evidence="1">Belongs to the TEC1 family.</text>
</comment>
<organism evidence="5 6">
    <name type="scientific">Phanerochaete carnosa (strain HHB-10118-sp)</name>
    <name type="common">White-rot fungus</name>
    <name type="synonym">Peniophora carnosa</name>
    <dbReference type="NCBI Taxonomy" id="650164"/>
    <lineage>
        <taxon>Eukaryota</taxon>
        <taxon>Fungi</taxon>
        <taxon>Dikarya</taxon>
        <taxon>Basidiomycota</taxon>
        <taxon>Agaricomycotina</taxon>
        <taxon>Agaricomycetes</taxon>
        <taxon>Polyporales</taxon>
        <taxon>Phanerochaetaceae</taxon>
        <taxon>Phanerochaete</taxon>
    </lineage>
</organism>
<dbReference type="STRING" id="650164.K5W343"/>
<feature type="domain" description="TEA" evidence="4">
    <location>
        <begin position="50"/>
        <end position="124"/>
    </location>
</feature>
<feature type="region of interest" description="Disordered" evidence="3">
    <location>
        <begin position="130"/>
        <end position="159"/>
    </location>
</feature>
<dbReference type="InterPro" id="IPR038096">
    <property type="entry name" value="TEA/ATTS_sf"/>
</dbReference>
<dbReference type="Gene3D" id="6.10.20.40">
    <property type="entry name" value="TEA/ATTS domain"/>
    <property type="match status" value="1"/>
</dbReference>
<evidence type="ECO:0000256" key="1">
    <source>
        <dbReference type="ARBA" id="ARBA00008421"/>
    </source>
</evidence>
<dbReference type="SMART" id="SM00426">
    <property type="entry name" value="TEA"/>
    <property type="match status" value="1"/>
</dbReference>
<protein>
    <recommendedName>
        <fullName evidence="4">TEA domain-containing protein</fullName>
    </recommendedName>
</protein>
<dbReference type="PROSITE" id="PS51088">
    <property type="entry name" value="TEA_2"/>
    <property type="match status" value="1"/>
</dbReference>
<dbReference type="InParanoid" id="K5W343"/>
<reference evidence="5 6" key="1">
    <citation type="journal article" date="2012" name="BMC Genomics">
        <title>Comparative genomics of the white-rot fungi, Phanerochaete carnosa and P. chrysosporium, to elucidate the genetic basis of the distinct wood types they colonize.</title>
        <authorList>
            <person name="Suzuki H."/>
            <person name="MacDonald J."/>
            <person name="Syed K."/>
            <person name="Salamov A."/>
            <person name="Hori C."/>
            <person name="Aerts A."/>
            <person name="Henrissat B."/>
            <person name="Wiebenga A."/>
            <person name="vanKuyk P.A."/>
            <person name="Barry K."/>
            <person name="Lindquist E."/>
            <person name="LaButti K."/>
            <person name="Lapidus A."/>
            <person name="Lucas S."/>
            <person name="Coutinho P."/>
            <person name="Gong Y."/>
            <person name="Samejima M."/>
            <person name="Mahadevan R."/>
            <person name="Abou-Zaid M."/>
            <person name="de Vries R.P."/>
            <person name="Igarashi K."/>
            <person name="Yadav J.S."/>
            <person name="Grigoriev I.V."/>
            <person name="Master E.R."/>
        </authorList>
    </citation>
    <scope>NUCLEOTIDE SEQUENCE [LARGE SCALE GENOMIC DNA]</scope>
    <source>
        <strain evidence="5 6">HHB-10118-sp</strain>
    </source>
</reference>
<feature type="DNA-binding region" description="TEA" evidence="2">
    <location>
        <begin position="50"/>
        <end position="124"/>
    </location>
</feature>
<dbReference type="OrthoDB" id="10006572at2759"/>
<feature type="compositionally biased region" description="Polar residues" evidence="3">
    <location>
        <begin position="319"/>
        <end position="330"/>
    </location>
</feature>
<dbReference type="EMBL" id="JH930474">
    <property type="protein sequence ID" value="EKM53560.1"/>
    <property type="molecule type" value="Genomic_DNA"/>
</dbReference>
<dbReference type="Pfam" id="PF01285">
    <property type="entry name" value="TEA"/>
    <property type="match status" value="1"/>
</dbReference>